<organism evidence="1">
    <name type="scientific">uncultured Caudovirales phage</name>
    <dbReference type="NCBI Taxonomy" id="2100421"/>
    <lineage>
        <taxon>Viruses</taxon>
        <taxon>Duplodnaviria</taxon>
        <taxon>Heunggongvirae</taxon>
        <taxon>Uroviricota</taxon>
        <taxon>Caudoviricetes</taxon>
        <taxon>Peduoviridae</taxon>
        <taxon>Maltschvirus</taxon>
        <taxon>Maltschvirus maltsch</taxon>
    </lineage>
</organism>
<protein>
    <submittedName>
        <fullName evidence="1">Uncharacterized protein</fullName>
    </submittedName>
</protein>
<gene>
    <name evidence="2" type="ORF">UFOVP181_213</name>
    <name evidence="1" type="ORF">UFOVP57_426</name>
</gene>
<dbReference type="EMBL" id="LR796187">
    <property type="protein sequence ID" value="CAB4126025.1"/>
    <property type="molecule type" value="Genomic_DNA"/>
</dbReference>
<reference evidence="1" key="1">
    <citation type="submission" date="2020-04" db="EMBL/GenBank/DDBJ databases">
        <authorList>
            <person name="Chiriac C."/>
            <person name="Salcher M."/>
            <person name="Ghai R."/>
            <person name="Kavagutti S V."/>
        </authorList>
    </citation>
    <scope>NUCLEOTIDE SEQUENCE</scope>
</reference>
<proteinExistence type="predicted"/>
<dbReference type="EMBL" id="LR798231">
    <property type="protein sequence ID" value="CAB5208848.1"/>
    <property type="molecule type" value="Genomic_DNA"/>
</dbReference>
<sequence>MFNFKNIFRNENVDDIVDTIKSRGSYTVDYPEVKVPKREEVKHALWTVGINEDGQTCLTVGYPTSITLTINDASVAYLIKQLAVNIDHAYNVTVTEKEDA</sequence>
<evidence type="ECO:0000313" key="1">
    <source>
        <dbReference type="EMBL" id="CAB4126025.1"/>
    </source>
</evidence>
<accession>A0A6J5KXQ5</accession>
<evidence type="ECO:0000313" key="2">
    <source>
        <dbReference type="EMBL" id="CAB5208848.1"/>
    </source>
</evidence>
<name>A0A6J5KXQ5_9CAUD</name>